<proteinExistence type="predicted"/>
<dbReference type="Proteomes" id="UP000320547">
    <property type="component" value="Unassembled WGS sequence"/>
</dbReference>
<dbReference type="SUPFAM" id="SSF56935">
    <property type="entry name" value="Porins"/>
    <property type="match status" value="1"/>
</dbReference>
<evidence type="ECO:0000313" key="6">
    <source>
        <dbReference type="Proteomes" id="UP000320547"/>
    </source>
</evidence>
<keyword evidence="4" id="KW-0732">Signal</keyword>
<sequence>MKNKYLLRALVGTVILVPYSASANDQWSVEIEAGAFYDSQLVVDEIDTQEDSGDIGFRLGADVEFEAVNTDAFDLEFGYDFGQTLYADNDEFDLQSHVADVNASTRIAGARVGARYAFSHFRLGGDSLFDMHTITPSVSGFVADGLFARAFYTYNDKNFATFDGRDATGNQVGASVFKFFSDNAGFISVSGRWEEEDAMAAEFDYDGFVVGADLRIPIAGGRGGTRVQFGVDYRDRDYKAVTPSINEVRTEDRFRGEVELTVPVNERLRLEAGYRYTDRNSNLPSADYKEHRVSAGMLFEL</sequence>
<dbReference type="Pfam" id="PF10082">
    <property type="entry name" value="BBP2_2"/>
    <property type="match status" value="1"/>
</dbReference>
<evidence type="ECO:0000256" key="2">
    <source>
        <dbReference type="ARBA" id="ARBA00023136"/>
    </source>
</evidence>
<evidence type="ECO:0000313" key="5">
    <source>
        <dbReference type="EMBL" id="TWJ09792.1"/>
    </source>
</evidence>
<reference evidence="5 6" key="1">
    <citation type="submission" date="2019-07" db="EMBL/GenBank/DDBJ databases">
        <title>Genomic Encyclopedia of Archaeal and Bacterial Type Strains, Phase II (KMG-II): from individual species to whole genera.</title>
        <authorList>
            <person name="Goeker M."/>
        </authorList>
    </citation>
    <scope>NUCLEOTIDE SEQUENCE [LARGE SCALE GENOMIC DNA]</scope>
    <source>
        <strain evidence="5 6">ATCC BAA-2084</strain>
    </source>
</reference>
<dbReference type="AlphaFoldDB" id="A0A562UVY6"/>
<dbReference type="RefSeq" id="WP_067600418.1">
    <property type="nucleotide sequence ID" value="NZ_CP015963.1"/>
</dbReference>
<dbReference type="Gene3D" id="2.40.170.20">
    <property type="entry name" value="TonB-dependent receptor, beta-barrel domain"/>
    <property type="match status" value="1"/>
</dbReference>
<evidence type="ECO:0000256" key="1">
    <source>
        <dbReference type="ARBA" id="ARBA00004442"/>
    </source>
</evidence>
<gene>
    <name evidence="5" type="ORF">JN10_1438</name>
</gene>
<name>A0A562UVY6_9SPHN</name>
<dbReference type="STRING" id="476157.GCA_001663155_01916"/>
<dbReference type="GO" id="GO:0009279">
    <property type="term" value="C:cell outer membrane"/>
    <property type="evidence" value="ECO:0007669"/>
    <property type="project" value="UniProtKB-SubCell"/>
</dbReference>
<evidence type="ECO:0000256" key="4">
    <source>
        <dbReference type="SAM" id="SignalP"/>
    </source>
</evidence>
<evidence type="ECO:0000256" key="3">
    <source>
        <dbReference type="ARBA" id="ARBA00023237"/>
    </source>
</evidence>
<feature type="signal peptide" evidence="4">
    <location>
        <begin position="1"/>
        <end position="23"/>
    </location>
</feature>
<feature type="chain" id="PRO_5022000039" evidence="4">
    <location>
        <begin position="24"/>
        <end position="301"/>
    </location>
</feature>
<keyword evidence="6" id="KW-1185">Reference proteome</keyword>
<keyword evidence="3" id="KW-0998">Cell outer membrane</keyword>
<organism evidence="5 6">
    <name type="scientific">Altererythrobacter ishigakiensis</name>
    <dbReference type="NCBI Taxonomy" id="476157"/>
    <lineage>
        <taxon>Bacteria</taxon>
        <taxon>Pseudomonadati</taxon>
        <taxon>Pseudomonadota</taxon>
        <taxon>Alphaproteobacteria</taxon>
        <taxon>Sphingomonadales</taxon>
        <taxon>Erythrobacteraceae</taxon>
        <taxon>Altererythrobacter</taxon>
    </lineage>
</organism>
<protein>
    <submittedName>
        <fullName evidence="5">Putative beta-barrel porin 2</fullName>
    </submittedName>
</protein>
<accession>A0A562UVY6</accession>
<dbReference type="OrthoDB" id="6380601at2"/>
<dbReference type="InterPro" id="IPR036942">
    <property type="entry name" value="Beta-barrel_TonB_sf"/>
</dbReference>
<keyword evidence="2" id="KW-0472">Membrane</keyword>
<comment type="subcellular location">
    <subcellularLocation>
        <location evidence="1">Cell outer membrane</location>
    </subcellularLocation>
</comment>
<comment type="caution">
    <text evidence="5">The sequence shown here is derived from an EMBL/GenBank/DDBJ whole genome shotgun (WGS) entry which is preliminary data.</text>
</comment>
<dbReference type="InterPro" id="IPR018759">
    <property type="entry name" value="BBP2_2"/>
</dbReference>
<dbReference type="EMBL" id="VLLK01000001">
    <property type="protein sequence ID" value="TWJ09792.1"/>
    <property type="molecule type" value="Genomic_DNA"/>
</dbReference>